<dbReference type="InterPro" id="IPR035996">
    <property type="entry name" value="4pyrrol_Methylase_sf"/>
</dbReference>
<dbReference type="GO" id="GO:0009236">
    <property type="term" value="P:cobalamin biosynthetic process"/>
    <property type="evidence" value="ECO:0007669"/>
    <property type="project" value="UniProtKB-KW"/>
</dbReference>
<dbReference type="InterPro" id="IPR000878">
    <property type="entry name" value="4pyrrol_Mease"/>
</dbReference>
<dbReference type="InterPro" id="IPR014776">
    <property type="entry name" value="4pyrrole_Mease_sub2"/>
</dbReference>
<keyword evidence="5" id="KW-0949">S-adenosyl-L-methionine</keyword>
<feature type="domain" description="Tetrapyrrole methylase" evidence="6">
    <location>
        <begin position="6"/>
        <end position="196"/>
    </location>
</feature>
<dbReference type="KEGG" id="goq:ACH46_17975"/>
<dbReference type="AlphaFoldDB" id="A0A0N9NC58"/>
<dbReference type="Pfam" id="PF00590">
    <property type="entry name" value="TP_methylase"/>
    <property type="match status" value="1"/>
</dbReference>
<evidence type="ECO:0000256" key="4">
    <source>
        <dbReference type="ARBA" id="ARBA00022679"/>
    </source>
</evidence>
<evidence type="ECO:0000256" key="3">
    <source>
        <dbReference type="ARBA" id="ARBA00022603"/>
    </source>
</evidence>
<keyword evidence="3" id="KW-0489">Methyltransferase</keyword>
<evidence type="ECO:0000259" key="6">
    <source>
        <dbReference type="Pfam" id="PF00590"/>
    </source>
</evidence>
<organism evidence="7 8">
    <name type="scientific">Gordonia phthalatica</name>
    <dbReference type="NCBI Taxonomy" id="1136941"/>
    <lineage>
        <taxon>Bacteria</taxon>
        <taxon>Bacillati</taxon>
        <taxon>Actinomycetota</taxon>
        <taxon>Actinomycetes</taxon>
        <taxon>Mycobacteriales</taxon>
        <taxon>Gordoniaceae</taxon>
        <taxon>Gordonia</taxon>
    </lineage>
</organism>
<keyword evidence="8" id="KW-1185">Reference proteome</keyword>
<dbReference type="CDD" id="cd11643">
    <property type="entry name" value="Precorrin-6A-synthase"/>
    <property type="match status" value="1"/>
</dbReference>
<accession>A0A0N9NC58</accession>
<reference evidence="8" key="1">
    <citation type="submission" date="2015-06" db="EMBL/GenBank/DDBJ databases">
        <title>Complete genome sequence and metabolic analysis of phthalate degradation pathway in Gordonia sp. QH-11.</title>
        <authorList>
            <person name="Jin D."/>
            <person name="Kong X."/>
            <person name="Bai Z."/>
        </authorList>
    </citation>
    <scope>NUCLEOTIDE SEQUENCE [LARGE SCALE GENOMIC DNA]</scope>
    <source>
        <strain evidence="8">QH-11</strain>
    </source>
</reference>
<dbReference type="InterPro" id="IPR012797">
    <property type="entry name" value="CobF"/>
</dbReference>
<keyword evidence="2" id="KW-0169">Cobalamin biosynthesis</keyword>
<dbReference type="NCBIfam" id="TIGR02434">
    <property type="entry name" value="CobF"/>
    <property type="match status" value="1"/>
</dbReference>
<reference evidence="7 8" key="2">
    <citation type="journal article" date="2017" name="Int. J. Syst. Evol. Microbiol.">
        <title>Gordonia phthalatica sp. nov., a di-n-butyl phthalate-degrading bacterium isolated from activated sludge.</title>
        <authorList>
            <person name="Jin D."/>
            <person name="Kong X."/>
            <person name="Jia M."/>
            <person name="Yu X."/>
            <person name="Wang X."/>
            <person name="Zhuang X."/>
            <person name="Deng Y."/>
            <person name="Bai Z."/>
        </authorList>
    </citation>
    <scope>NUCLEOTIDE SEQUENCE [LARGE SCALE GENOMIC DNA]</scope>
    <source>
        <strain evidence="7 8">QH-11</strain>
    </source>
</reference>
<gene>
    <name evidence="7" type="ORF">ACH46_17975</name>
</gene>
<evidence type="ECO:0000256" key="2">
    <source>
        <dbReference type="ARBA" id="ARBA00022573"/>
    </source>
</evidence>
<name>A0A0N9NC58_9ACTN</name>
<dbReference type="STRING" id="1136941.ACH46_17975"/>
<proteinExistence type="predicted"/>
<dbReference type="PIRSF" id="PIRSF036525">
    <property type="entry name" value="CobF"/>
    <property type="match status" value="1"/>
</dbReference>
<evidence type="ECO:0000256" key="1">
    <source>
        <dbReference type="ARBA" id="ARBA00004953"/>
    </source>
</evidence>
<evidence type="ECO:0000313" key="8">
    <source>
        <dbReference type="Proteomes" id="UP000063789"/>
    </source>
</evidence>
<dbReference type="RefSeq" id="WP_062394141.1">
    <property type="nucleotide sequence ID" value="NZ_CP011853.1"/>
</dbReference>
<dbReference type="GO" id="GO:0043819">
    <property type="term" value="F:precorrin-6A synthase (deacetylating) activity"/>
    <property type="evidence" value="ECO:0007669"/>
    <property type="project" value="InterPro"/>
</dbReference>
<dbReference type="PANTHER" id="PTHR43467">
    <property type="entry name" value="COBALT-PRECORRIN-2 C(20)-METHYLTRANSFERASE"/>
    <property type="match status" value="1"/>
</dbReference>
<dbReference type="Proteomes" id="UP000063789">
    <property type="component" value="Chromosome"/>
</dbReference>
<dbReference type="InterPro" id="IPR014777">
    <property type="entry name" value="4pyrrole_Mease_sub1"/>
</dbReference>
<protein>
    <submittedName>
        <fullName evidence="7">Precorrin 6A synthase</fullName>
    </submittedName>
</protein>
<dbReference type="PATRIC" id="fig|1136941.3.peg.3675"/>
<dbReference type="Gene3D" id="3.40.1010.10">
    <property type="entry name" value="Cobalt-precorrin-4 Transmethylase, Domain 1"/>
    <property type="match status" value="1"/>
</dbReference>
<evidence type="ECO:0000256" key="5">
    <source>
        <dbReference type="ARBA" id="ARBA00022691"/>
    </source>
</evidence>
<keyword evidence="4" id="KW-0808">Transferase</keyword>
<dbReference type="SUPFAM" id="SSF53790">
    <property type="entry name" value="Tetrapyrrole methylase"/>
    <property type="match status" value="1"/>
</dbReference>
<dbReference type="OrthoDB" id="9787471at2"/>
<dbReference type="Gene3D" id="3.30.950.10">
    <property type="entry name" value="Methyltransferase, Cobalt-precorrin-4 Transmethylase, Domain 2"/>
    <property type="match status" value="1"/>
</dbReference>
<dbReference type="GO" id="GO:0032259">
    <property type="term" value="P:methylation"/>
    <property type="evidence" value="ECO:0007669"/>
    <property type="project" value="UniProtKB-KW"/>
</dbReference>
<comment type="pathway">
    <text evidence="1">Cofactor biosynthesis; adenosylcobalamin biosynthesis.</text>
</comment>
<sequence>MPERRIRIIGVGPGDPEQVTFEAVAAMRSVDWFLVVDKTGVSTDRPDPLVVARERLLARHLDGPATIVRVTDAPRERRAEFTGTDDQYRAAVTAWHEARVDRYLAALSENDGDVGLLVWGDPAFYDSTIRIVDRITERIAVDVDVIPGISSIQLLAARHAIVLHGVGRPLHVTTGRALRDAVDAGHDNIVAMLNRDVALPGLDDWRIWWGGNLGAVDEVLVAGRVGDVRAEIEAARDRLHQKAGWMMDVFLLRKES</sequence>
<evidence type="ECO:0000313" key="7">
    <source>
        <dbReference type="EMBL" id="ALG86041.1"/>
    </source>
</evidence>
<dbReference type="PANTHER" id="PTHR43467:SF1">
    <property type="entry name" value="PRECORRIN-6A SYNTHASE [DEACETYLATING]"/>
    <property type="match status" value="1"/>
</dbReference>
<dbReference type="EMBL" id="CP011853">
    <property type="protein sequence ID" value="ALG86041.1"/>
    <property type="molecule type" value="Genomic_DNA"/>
</dbReference>